<dbReference type="AlphaFoldDB" id="A0A935TCM9"/>
<dbReference type="Proteomes" id="UP000706151">
    <property type="component" value="Unassembled WGS sequence"/>
</dbReference>
<evidence type="ECO:0000313" key="1">
    <source>
        <dbReference type="EMBL" id="MBK7956091.1"/>
    </source>
</evidence>
<name>A0A935TCM9_9PROT</name>
<sequence length="54" mass="5889">MPIRDLAQDLVTFSPGAWSSFWVVFYGFVTYGNAGLPKNLKVLGALAEILPEMG</sequence>
<gene>
    <name evidence="1" type="ORF">IPK02_20260</name>
</gene>
<proteinExistence type="predicted"/>
<dbReference type="EMBL" id="JADJOT010000011">
    <property type="protein sequence ID" value="MBK7956091.1"/>
    <property type="molecule type" value="Genomic_DNA"/>
</dbReference>
<evidence type="ECO:0000313" key="2">
    <source>
        <dbReference type="Proteomes" id="UP000706151"/>
    </source>
</evidence>
<organism evidence="1 2">
    <name type="scientific">Candidatus Accumulibacter affinis</name>
    <dbReference type="NCBI Taxonomy" id="2954384"/>
    <lineage>
        <taxon>Bacteria</taxon>
        <taxon>Pseudomonadati</taxon>
        <taxon>Pseudomonadota</taxon>
        <taxon>Betaproteobacteria</taxon>
        <taxon>Candidatus Accumulibacter</taxon>
    </lineage>
</organism>
<protein>
    <submittedName>
        <fullName evidence="1">Uncharacterized protein</fullName>
    </submittedName>
</protein>
<accession>A0A935TCM9</accession>
<comment type="caution">
    <text evidence="1">The sequence shown here is derived from an EMBL/GenBank/DDBJ whole genome shotgun (WGS) entry which is preliminary data.</text>
</comment>
<reference evidence="1 2" key="1">
    <citation type="submission" date="2020-10" db="EMBL/GenBank/DDBJ databases">
        <title>Connecting structure to function with the recovery of over 1000 high-quality activated sludge metagenome-assembled genomes encoding full-length rRNA genes using long-read sequencing.</title>
        <authorList>
            <person name="Singleton C.M."/>
            <person name="Petriglieri F."/>
            <person name="Kristensen J.M."/>
            <person name="Kirkegaard R.H."/>
            <person name="Michaelsen T.Y."/>
            <person name="Andersen M.H."/>
            <person name="Karst S.M."/>
            <person name="Dueholm M.S."/>
            <person name="Nielsen P.H."/>
            <person name="Albertsen M."/>
        </authorList>
    </citation>
    <scope>NUCLEOTIDE SEQUENCE [LARGE SCALE GENOMIC DNA]</scope>
    <source>
        <strain evidence="1">Fred_18-Q3-R57-64_BAT3C.720</strain>
    </source>
</reference>